<name>A0A1G2MZI3_9BACT</name>
<dbReference type="EMBL" id="MHRT01000005">
    <property type="protein sequence ID" value="OHA29244.1"/>
    <property type="molecule type" value="Genomic_DNA"/>
</dbReference>
<dbReference type="AlphaFoldDB" id="A0A1G2MZI3"/>
<comment type="caution">
    <text evidence="1">The sequence shown here is derived from an EMBL/GenBank/DDBJ whole genome shotgun (WGS) entry which is preliminary data.</text>
</comment>
<evidence type="ECO:0000313" key="2">
    <source>
        <dbReference type="Proteomes" id="UP000178089"/>
    </source>
</evidence>
<accession>A0A1G2MZI3</accession>
<protein>
    <submittedName>
        <fullName evidence="1">Uncharacterized protein</fullName>
    </submittedName>
</protein>
<dbReference type="Proteomes" id="UP000178089">
    <property type="component" value="Unassembled WGS sequence"/>
</dbReference>
<sequence>MSLDQKDIELIEHLMFKNADDIAVSIARSFERLEERIDASESRLYSRMAEIEDKVEVSRQDISDVIGEMKEEVREVVRMREM</sequence>
<proteinExistence type="predicted"/>
<organism evidence="1 2">
    <name type="scientific">Candidatus Taylorbacteria bacterium RIFCSPHIGHO2_12_FULL_45_16</name>
    <dbReference type="NCBI Taxonomy" id="1802315"/>
    <lineage>
        <taxon>Bacteria</taxon>
        <taxon>Candidatus Tayloriibacteriota</taxon>
    </lineage>
</organism>
<gene>
    <name evidence="1" type="ORF">A3F51_01360</name>
</gene>
<evidence type="ECO:0000313" key="1">
    <source>
        <dbReference type="EMBL" id="OHA29244.1"/>
    </source>
</evidence>
<reference evidence="1 2" key="1">
    <citation type="journal article" date="2016" name="Nat. Commun.">
        <title>Thousands of microbial genomes shed light on interconnected biogeochemical processes in an aquifer system.</title>
        <authorList>
            <person name="Anantharaman K."/>
            <person name="Brown C.T."/>
            <person name="Hug L.A."/>
            <person name="Sharon I."/>
            <person name="Castelle C.J."/>
            <person name="Probst A.J."/>
            <person name="Thomas B.C."/>
            <person name="Singh A."/>
            <person name="Wilkins M.J."/>
            <person name="Karaoz U."/>
            <person name="Brodie E.L."/>
            <person name="Williams K.H."/>
            <person name="Hubbard S.S."/>
            <person name="Banfield J.F."/>
        </authorList>
    </citation>
    <scope>NUCLEOTIDE SEQUENCE [LARGE SCALE GENOMIC DNA]</scope>
</reference>